<evidence type="ECO:0000313" key="3">
    <source>
        <dbReference type="EMBL" id="GAA0450944.1"/>
    </source>
</evidence>
<feature type="transmembrane region" description="Helical" evidence="2">
    <location>
        <begin position="35"/>
        <end position="54"/>
    </location>
</feature>
<feature type="region of interest" description="Disordered" evidence="1">
    <location>
        <begin position="341"/>
        <end position="380"/>
    </location>
</feature>
<keyword evidence="4" id="KW-1185">Reference proteome</keyword>
<feature type="transmembrane region" description="Helical" evidence="2">
    <location>
        <begin position="253"/>
        <end position="273"/>
    </location>
</feature>
<organism evidence="3 4">
    <name type="scientific">Streptomyces olivaceiscleroticus</name>
    <dbReference type="NCBI Taxonomy" id="68245"/>
    <lineage>
        <taxon>Bacteria</taxon>
        <taxon>Bacillati</taxon>
        <taxon>Actinomycetota</taxon>
        <taxon>Actinomycetes</taxon>
        <taxon>Kitasatosporales</taxon>
        <taxon>Streptomycetaceae</taxon>
        <taxon>Streptomyces</taxon>
    </lineage>
</organism>
<evidence type="ECO:0000256" key="1">
    <source>
        <dbReference type="SAM" id="MobiDB-lite"/>
    </source>
</evidence>
<sequence>MIHLRRSRRRWRPVFALLLLAPLVGEFLLGNAPITAIAGLPFLIPLYGCGALLIREVARHTGRGWPTMLLLGAAYGLFEEGPVDQMLWNPHYGGFDFGLTYAGTHVPLLGTSVALLQDVVSMHMIWSICVPIALVESFRREPRRPWLGRPGLIVTTLVFVTGSVLLAASQYAANGHFMASWWQWTVGAIMIIAVVAAALLTGRNPRPTTGTVAPQPVTHTAAPRPRLAGCAAFALTSAYWVGQSVLRDHVPDWSVAAFWLVLAILAVVLGIRWSRRSGWGSEHRVAMAVGALLTYVWVGVVHAMDMGMPPIIGLTGNTIFGAGALILAAAAVRAVRRSYRHRTAATPTTTTPSATSTSAPTSAARPATSPPTLDVEEDGH</sequence>
<name>A0ABN0ZKE2_9ACTN</name>
<feature type="compositionally biased region" description="Low complexity" evidence="1">
    <location>
        <begin position="344"/>
        <end position="372"/>
    </location>
</feature>
<protein>
    <recommendedName>
        <fullName evidence="5">DUF998 domain-containing protein</fullName>
    </recommendedName>
</protein>
<keyword evidence="2" id="KW-1133">Transmembrane helix</keyword>
<evidence type="ECO:0008006" key="5">
    <source>
        <dbReference type="Google" id="ProtNLM"/>
    </source>
</evidence>
<evidence type="ECO:0000313" key="4">
    <source>
        <dbReference type="Proteomes" id="UP001500909"/>
    </source>
</evidence>
<evidence type="ECO:0000256" key="2">
    <source>
        <dbReference type="SAM" id="Phobius"/>
    </source>
</evidence>
<proteinExistence type="predicted"/>
<feature type="transmembrane region" description="Helical" evidence="2">
    <location>
        <begin position="181"/>
        <end position="202"/>
    </location>
</feature>
<feature type="transmembrane region" description="Helical" evidence="2">
    <location>
        <begin position="223"/>
        <end position="241"/>
    </location>
</feature>
<feature type="transmembrane region" description="Helical" evidence="2">
    <location>
        <begin position="310"/>
        <end position="332"/>
    </location>
</feature>
<comment type="caution">
    <text evidence="3">The sequence shown here is derived from an EMBL/GenBank/DDBJ whole genome shotgun (WGS) entry which is preliminary data.</text>
</comment>
<keyword evidence="2" id="KW-0812">Transmembrane</keyword>
<dbReference type="EMBL" id="BAAABY010000009">
    <property type="protein sequence ID" value="GAA0450944.1"/>
    <property type="molecule type" value="Genomic_DNA"/>
</dbReference>
<dbReference type="Proteomes" id="UP001500909">
    <property type="component" value="Unassembled WGS sequence"/>
</dbReference>
<keyword evidence="2" id="KW-0472">Membrane</keyword>
<feature type="transmembrane region" description="Helical" evidence="2">
    <location>
        <begin position="147"/>
        <end position="169"/>
    </location>
</feature>
<reference evidence="3 4" key="1">
    <citation type="journal article" date="2019" name="Int. J. Syst. Evol. Microbiol.">
        <title>The Global Catalogue of Microorganisms (GCM) 10K type strain sequencing project: providing services to taxonomists for standard genome sequencing and annotation.</title>
        <authorList>
            <consortium name="The Broad Institute Genomics Platform"/>
            <consortium name="The Broad Institute Genome Sequencing Center for Infectious Disease"/>
            <person name="Wu L."/>
            <person name="Ma J."/>
        </authorList>
    </citation>
    <scope>NUCLEOTIDE SEQUENCE [LARGE SCALE GENOMIC DNA]</scope>
    <source>
        <strain evidence="3 4">JCM 4805</strain>
    </source>
</reference>
<gene>
    <name evidence="3" type="ORF">GCM10010361_13760</name>
</gene>
<accession>A0ABN0ZKE2</accession>
<feature type="transmembrane region" description="Helical" evidence="2">
    <location>
        <begin position="285"/>
        <end position="304"/>
    </location>
</feature>